<sequence length="320" mass="33895">MPAMDMPRRDSSILRLVPHEDAAALGWMPAASAATREHNSGAAPAGFADHQAPARRVPAIQAEIAPEPIRRAIARVIAADASLEEAAFTCDRRPRNHPALRGRAGRVSIAGPDAPVRATVALEPELRMLGANYRDGWHGIAPDAFSRGVLARTLAEKALLVAAPALPQARREAVAEHLAYEAAGPHWAFRALMGVRAAHGDLLAGRRPGERSLLLGVAGLAMHEALQPALASGAMTQRRPIEAGMETCGAFFAWLAVPGTFETHPSYPEAFRTFLEETFGLSPVTARAAASRFVSRMAHGNATLARSILAEAQAAAPRAP</sequence>
<proteinExistence type="predicted"/>
<organism evidence="1 2">
    <name type="scientific">Salinarimonas ramus</name>
    <dbReference type="NCBI Taxonomy" id="690164"/>
    <lineage>
        <taxon>Bacteria</taxon>
        <taxon>Pseudomonadati</taxon>
        <taxon>Pseudomonadota</taxon>
        <taxon>Alphaproteobacteria</taxon>
        <taxon>Hyphomicrobiales</taxon>
        <taxon>Salinarimonadaceae</taxon>
        <taxon>Salinarimonas</taxon>
    </lineage>
</organism>
<reference evidence="1 2" key="1">
    <citation type="journal article" date="2014" name="Int. J. Syst. Evol. Microbiol.">
        <title>Complete genome sequence of Corynebacterium casei LMG S-19264T (=DSM 44701T), isolated from a smear-ripened cheese.</title>
        <authorList>
            <consortium name="US DOE Joint Genome Institute (JGI-PGF)"/>
            <person name="Walter F."/>
            <person name="Albersmeier A."/>
            <person name="Kalinowski J."/>
            <person name="Ruckert C."/>
        </authorList>
    </citation>
    <scope>NUCLEOTIDE SEQUENCE [LARGE SCALE GENOMIC DNA]</scope>
    <source>
        <strain evidence="1 2">CGMCC 1.9161</strain>
    </source>
</reference>
<evidence type="ECO:0000313" key="2">
    <source>
        <dbReference type="Proteomes" id="UP000600449"/>
    </source>
</evidence>
<dbReference type="Proteomes" id="UP000600449">
    <property type="component" value="Unassembled WGS sequence"/>
</dbReference>
<keyword evidence="2" id="KW-1185">Reference proteome</keyword>
<comment type="caution">
    <text evidence="1">The sequence shown here is derived from an EMBL/GenBank/DDBJ whole genome shotgun (WGS) entry which is preliminary data.</text>
</comment>
<accession>A0A917V4H5</accession>
<dbReference type="EMBL" id="BMMF01000006">
    <property type="protein sequence ID" value="GGK36376.1"/>
    <property type="molecule type" value="Genomic_DNA"/>
</dbReference>
<gene>
    <name evidence="1" type="ORF">GCM10011322_24220</name>
</gene>
<evidence type="ECO:0000313" key="1">
    <source>
        <dbReference type="EMBL" id="GGK36376.1"/>
    </source>
</evidence>
<protein>
    <submittedName>
        <fullName evidence="1">Uncharacterized protein</fullName>
    </submittedName>
</protein>
<name>A0A917V4H5_9HYPH</name>
<dbReference type="AlphaFoldDB" id="A0A917V4H5"/>